<proteinExistence type="predicted"/>
<name>A0A2T3KMA4_9GAMM</name>
<dbReference type="RefSeq" id="WP_107288664.1">
    <property type="nucleotide sequence ID" value="NZ_PYNF01000002.1"/>
</dbReference>
<evidence type="ECO:0000313" key="1">
    <source>
        <dbReference type="EMBL" id="PSV00937.1"/>
    </source>
</evidence>
<organism evidence="1 2">
    <name type="scientific">Photobacterium kishitanii</name>
    <dbReference type="NCBI Taxonomy" id="318456"/>
    <lineage>
        <taxon>Bacteria</taxon>
        <taxon>Pseudomonadati</taxon>
        <taxon>Pseudomonadota</taxon>
        <taxon>Gammaproteobacteria</taxon>
        <taxon>Vibrionales</taxon>
        <taxon>Vibrionaceae</taxon>
        <taxon>Photobacterium</taxon>
    </lineage>
</organism>
<comment type="caution">
    <text evidence="1">The sequence shown here is derived from an EMBL/GenBank/DDBJ whole genome shotgun (WGS) entry which is preliminary data.</text>
</comment>
<gene>
    <name evidence="1" type="ORF">C9J27_02625</name>
</gene>
<accession>A0A2T3KMA4</accession>
<sequence>MTDCYDLQDLPKLGSILKKFPFAKARRTKVILDLIYDNFYIHPNEIVVHHNIMSKTQDSGRLSVFSGDEYDGLFFNWDDFDSTRITPKGASALVKFYQSGMFCTECGKVGDIPDEVLNFINSEDELKNKKIQREKEAEKTKARIIFEMDNLDLISESDFRHDVLTAIFIKHVGDIPQPTTVKIGGLDVIKVNHDFLSNSENCAPKGFSFYWTSPDGTQRSL</sequence>
<reference evidence="1 2" key="1">
    <citation type="submission" date="2018-01" db="EMBL/GenBank/DDBJ databases">
        <title>Whole genome sequencing of Histamine producing bacteria.</title>
        <authorList>
            <person name="Butler K."/>
        </authorList>
    </citation>
    <scope>NUCLEOTIDE SEQUENCE [LARGE SCALE GENOMIC DNA]</scope>
    <source>
        <strain evidence="1 2">FS-7.2</strain>
    </source>
</reference>
<dbReference type="AlphaFoldDB" id="A0A2T3KMA4"/>
<protein>
    <submittedName>
        <fullName evidence="1">Uncharacterized protein</fullName>
    </submittedName>
</protein>
<dbReference type="Proteomes" id="UP000241426">
    <property type="component" value="Unassembled WGS sequence"/>
</dbReference>
<evidence type="ECO:0000313" key="2">
    <source>
        <dbReference type="Proteomes" id="UP000241426"/>
    </source>
</evidence>
<dbReference type="EMBL" id="PYNF01000002">
    <property type="protein sequence ID" value="PSV00937.1"/>
    <property type="molecule type" value="Genomic_DNA"/>
</dbReference>